<feature type="transmembrane region" description="Helical" evidence="6">
    <location>
        <begin position="191"/>
        <end position="211"/>
    </location>
</feature>
<keyword evidence="8" id="KW-1185">Reference proteome</keyword>
<evidence type="ECO:0000256" key="6">
    <source>
        <dbReference type="SAM" id="Phobius"/>
    </source>
</evidence>
<dbReference type="Proteomes" id="UP000287188">
    <property type="component" value="Unassembled WGS sequence"/>
</dbReference>
<dbReference type="AlphaFoldDB" id="A0A402AIQ6"/>
<dbReference type="GO" id="GO:0004659">
    <property type="term" value="F:prenyltransferase activity"/>
    <property type="evidence" value="ECO:0007669"/>
    <property type="project" value="InterPro"/>
</dbReference>
<feature type="transmembrane region" description="Helical" evidence="6">
    <location>
        <begin position="25"/>
        <end position="43"/>
    </location>
</feature>
<dbReference type="PANTHER" id="PTHR13929">
    <property type="entry name" value="1,4-DIHYDROXY-2-NAPHTHOATE OCTAPRENYLTRANSFERASE"/>
    <property type="match status" value="1"/>
</dbReference>
<feature type="transmembrane region" description="Helical" evidence="6">
    <location>
        <begin position="78"/>
        <end position="99"/>
    </location>
</feature>
<comment type="caution">
    <text evidence="7">The sequence shown here is derived from an EMBL/GenBank/DDBJ whole genome shotgun (WGS) entry which is preliminary data.</text>
</comment>
<dbReference type="EMBL" id="BIFS01000001">
    <property type="protein sequence ID" value="GCE19012.1"/>
    <property type="molecule type" value="Genomic_DNA"/>
</dbReference>
<feature type="transmembrane region" description="Helical" evidence="6">
    <location>
        <begin position="55"/>
        <end position="72"/>
    </location>
</feature>
<dbReference type="CDD" id="cd13962">
    <property type="entry name" value="PT_UbiA_UBIAD1"/>
    <property type="match status" value="1"/>
</dbReference>
<dbReference type="Pfam" id="PF01040">
    <property type="entry name" value="UbiA"/>
    <property type="match status" value="1"/>
</dbReference>
<feature type="transmembrane region" description="Helical" evidence="6">
    <location>
        <begin position="127"/>
        <end position="145"/>
    </location>
</feature>
<evidence type="ECO:0000256" key="4">
    <source>
        <dbReference type="ARBA" id="ARBA00022989"/>
    </source>
</evidence>
<evidence type="ECO:0000256" key="3">
    <source>
        <dbReference type="ARBA" id="ARBA00022692"/>
    </source>
</evidence>
<organism evidence="7 8">
    <name type="scientific">Dictyobacter kobayashii</name>
    <dbReference type="NCBI Taxonomy" id="2014872"/>
    <lineage>
        <taxon>Bacteria</taxon>
        <taxon>Bacillati</taxon>
        <taxon>Chloroflexota</taxon>
        <taxon>Ktedonobacteria</taxon>
        <taxon>Ktedonobacterales</taxon>
        <taxon>Dictyobacteraceae</taxon>
        <taxon>Dictyobacter</taxon>
    </lineage>
</organism>
<proteinExistence type="predicted"/>
<keyword evidence="3 6" id="KW-0812">Transmembrane</keyword>
<evidence type="ECO:0000313" key="8">
    <source>
        <dbReference type="Proteomes" id="UP000287188"/>
    </source>
</evidence>
<reference evidence="8" key="1">
    <citation type="submission" date="2018-12" db="EMBL/GenBank/DDBJ databases">
        <title>Tengunoibacter tsumagoiensis gen. nov., sp. nov., Dictyobacter kobayashii sp. nov., D. alpinus sp. nov., and D. joshuensis sp. nov. and description of Dictyobacteraceae fam. nov. within the order Ktedonobacterales isolated from Tengu-no-mugimeshi.</title>
        <authorList>
            <person name="Wang C.M."/>
            <person name="Zheng Y."/>
            <person name="Sakai Y."/>
            <person name="Toyoda A."/>
            <person name="Minakuchi Y."/>
            <person name="Abe K."/>
            <person name="Yokota A."/>
            <person name="Yabe S."/>
        </authorList>
    </citation>
    <scope>NUCLEOTIDE SEQUENCE [LARGE SCALE GENOMIC DNA]</scope>
    <source>
        <strain evidence="8">Uno11</strain>
    </source>
</reference>
<gene>
    <name evidence="7" type="ORF">KDK_28120</name>
</gene>
<evidence type="ECO:0000256" key="1">
    <source>
        <dbReference type="ARBA" id="ARBA00004141"/>
    </source>
</evidence>
<sequence>MTIGLAVLAIGSVLGLITSLAGGPIVCLFGLIMVLCAYFFSATRRSLSSLGLGELVGFIVFGLLPVMGAYMIQTGGHLAATAFNYSLPLGFLAAGTIYANNMRDIEGDSHVGKKTLVTILGLHWSRIGYIVLMVLAYLIVLLLGVPHGHPHYVLLALWTLPTLAVAISGVLRTEISAGFHDVMRQSMKIFISFTILLIIGLIISALIPVLPKLPEHLLTLP</sequence>
<evidence type="ECO:0000313" key="7">
    <source>
        <dbReference type="EMBL" id="GCE19012.1"/>
    </source>
</evidence>
<dbReference type="GO" id="GO:0042371">
    <property type="term" value="P:vitamin K biosynthetic process"/>
    <property type="evidence" value="ECO:0007669"/>
    <property type="project" value="TreeGrafter"/>
</dbReference>
<accession>A0A402AIQ6</accession>
<keyword evidence="4 6" id="KW-1133">Transmembrane helix</keyword>
<protein>
    <recommendedName>
        <fullName evidence="9">1,4-dihydroxy-2-naphthoate octaprenyltransferase</fullName>
    </recommendedName>
</protein>
<keyword evidence="5 6" id="KW-0472">Membrane</keyword>
<keyword evidence="2" id="KW-0808">Transferase</keyword>
<evidence type="ECO:0008006" key="9">
    <source>
        <dbReference type="Google" id="ProtNLM"/>
    </source>
</evidence>
<feature type="transmembrane region" description="Helical" evidence="6">
    <location>
        <begin position="151"/>
        <end position="171"/>
    </location>
</feature>
<comment type="subcellular location">
    <subcellularLocation>
        <location evidence="1">Membrane</location>
        <topology evidence="1">Multi-pass membrane protein</topology>
    </subcellularLocation>
</comment>
<name>A0A402AIQ6_9CHLR</name>
<dbReference type="GO" id="GO:0009234">
    <property type="term" value="P:menaquinone biosynthetic process"/>
    <property type="evidence" value="ECO:0007669"/>
    <property type="project" value="TreeGrafter"/>
</dbReference>
<dbReference type="GO" id="GO:0016020">
    <property type="term" value="C:membrane"/>
    <property type="evidence" value="ECO:0007669"/>
    <property type="project" value="UniProtKB-SubCell"/>
</dbReference>
<dbReference type="InterPro" id="IPR000537">
    <property type="entry name" value="UbiA_prenyltransferase"/>
</dbReference>
<dbReference type="PANTHER" id="PTHR13929:SF0">
    <property type="entry name" value="UBIA PRENYLTRANSFERASE DOMAIN-CONTAINING PROTEIN 1"/>
    <property type="match status" value="1"/>
</dbReference>
<evidence type="ECO:0000256" key="2">
    <source>
        <dbReference type="ARBA" id="ARBA00022679"/>
    </source>
</evidence>
<evidence type="ECO:0000256" key="5">
    <source>
        <dbReference type="ARBA" id="ARBA00023136"/>
    </source>
</evidence>
<dbReference type="InterPro" id="IPR026046">
    <property type="entry name" value="UBIAD1"/>
</dbReference>